<accession>X1B9Q5</accession>
<gene>
    <name evidence="2" type="ORF">S01H4_46619</name>
</gene>
<sequence>MLDRFTVCFILLSLIELILLLFSFFISVPSVPLLNFNEFLYYVIIGIVLPTLDISICGTLVSALSMYSKNKSFVLPLLLFPIILPITSPIISLNIKLLEGELISMVFIEILFLVAHAMLMFSILVLVSEELLSE</sequence>
<keyword evidence="1" id="KW-0472">Membrane</keyword>
<name>X1B9Q5_9ZZZZ</name>
<proteinExistence type="predicted"/>
<evidence type="ECO:0000256" key="1">
    <source>
        <dbReference type="SAM" id="Phobius"/>
    </source>
</evidence>
<protein>
    <submittedName>
        <fullName evidence="2">Uncharacterized protein</fullName>
    </submittedName>
</protein>
<keyword evidence="1" id="KW-1133">Transmembrane helix</keyword>
<evidence type="ECO:0000313" key="2">
    <source>
        <dbReference type="EMBL" id="GAG92544.1"/>
    </source>
</evidence>
<reference evidence="2" key="1">
    <citation type="journal article" date="2014" name="Front. Microbiol.">
        <title>High frequency of phylogenetically diverse reductive dehalogenase-homologous genes in deep subseafloor sedimentary metagenomes.</title>
        <authorList>
            <person name="Kawai M."/>
            <person name="Futagami T."/>
            <person name="Toyoda A."/>
            <person name="Takaki Y."/>
            <person name="Nishi S."/>
            <person name="Hori S."/>
            <person name="Arai W."/>
            <person name="Tsubouchi T."/>
            <person name="Morono Y."/>
            <person name="Uchiyama I."/>
            <person name="Ito T."/>
            <person name="Fujiyama A."/>
            <person name="Inagaki F."/>
            <person name="Takami H."/>
        </authorList>
    </citation>
    <scope>NUCLEOTIDE SEQUENCE</scope>
    <source>
        <strain evidence="2">Expedition CK06-06</strain>
    </source>
</reference>
<dbReference type="EMBL" id="BART01026077">
    <property type="protein sequence ID" value="GAG92544.1"/>
    <property type="molecule type" value="Genomic_DNA"/>
</dbReference>
<feature type="transmembrane region" description="Helical" evidence="1">
    <location>
        <begin position="7"/>
        <end position="27"/>
    </location>
</feature>
<feature type="transmembrane region" description="Helical" evidence="1">
    <location>
        <begin position="73"/>
        <end position="91"/>
    </location>
</feature>
<keyword evidence="1" id="KW-0812">Transmembrane</keyword>
<feature type="transmembrane region" description="Helical" evidence="1">
    <location>
        <begin position="103"/>
        <end position="127"/>
    </location>
</feature>
<feature type="transmembrane region" description="Helical" evidence="1">
    <location>
        <begin position="39"/>
        <end position="61"/>
    </location>
</feature>
<comment type="caution">
    <text evidence="2">The sequence shown here is derived from an EMBL/GenBank/DDBJ whole genome shotgun (WGS) entry which is preliminary data.</text>
</comment>
<organism evidence="2">
    <name type="scientific">marine sediment metagenome</name>
    <dbReference type="NCBI Taxonomy" id="412755"/>
    <lineage>
        <taxon>unclassified sequences</taxon>
        <taxon>metagenomes</taxon>
        <taxon>ecological metagenomes</taxon>
    </lineage>
</organism>
<dbReference type="AlphaFoldDB" id="X1B9Q5"/>